<accession>A0A843UMH5</accession>
<dbReference type="Proteomes" id="UP000652761">
    <property type="component" value="Unassembled WGS sequence"/>
</dbReference>
<name>A0A843UMH5_COLES</name>
<gene>
    <name evidence="1" type="ORF">Taro_015485</name>
</gene>
<proteinExistence type="predicted"/>
<comment type="caution">
    <text evidence="1">The sequence shown here is derived from an EMBL/GenBank/DDBJ whole genome shotgun (WGS) entry which is preliminary data.</text>
</comment>
<protein>
    <submittedName>
        <fullName evidence="1">Uncharacterized protein</fullName>
    </submittedName>
</protein>
<organism evidence="1 2">
    <name type="scientific">Colocasia esculenta</name>
    <name type="common">Wild taro</name>
    <name type="synonym">Arum esculentum</name>
    <dbReference type="NCBI Taxonomy" id="4460"/>
    <lineage>
        <taxon>Eukaryota</taxon>
        <taxon>Viridiplantae</taxon>
        <taxon>Streptophyta</taxon>
        <taxon>Embryophyta</taxon>
        <taxon>Tracheophyta</taxon>
        <taxon>Spermatophyta</taxon>
        <taxon>Magnoliopsida</taxon>
        <taxon>Liliopsida</taxon>
        <taxon>Araceae</taxon>
        <taxon>Aroideae</taxon>
        <taxon>Colocasieae</taxon>
        <taxon>Colocasia</taxon>
    </lineage>
</organism>
<dbReference type="AlphaFoldDB" id="A0A843UMH5"/>
<sequence length="116" mass="12522">MDGQSEFMPLWVLSDPRIASPYINAVAHLAVLEATLDIGPVLVVVNPLLQPAGVVSEPILLTSNQQIERGERGWAGGVSRRRGERGTVRYMMFVTPASQASPGCNDPRSALPVTNR</sequence>
<keyword evidence="2" id="KW-1185">Reference proteome</keyword>
<reference evidence="1" key="1">
    <citation type="submission" date="2017-07" db="EMBL/GenBank/DDBJ databases">
        <title>Taro Niue Genome Assembly and Annotation.</title>
        <authorList>
            <person name="Atibalentja N."/>
            <person name="Keating K."/>
            <person name="Fields C.J."/>
        </authorList>
    </citation>
    <scope>NUCLEOTIDE SEQUENCE</scope>
    <source>
        <strain evidence="1">Niue_2</strain>
        <tissue evidence="1">Leaf</tissue>
    </source>
</reference>
<evidence type="ECO:0000313" key="1">
    <source>
        <dbReference type="EMBL" id="MQL83010.1"/>
    </source>
</evidence>
<dbReference type="EMBL" id="NMUH01000667">
    <property type="protein sequence ID" value="MQL83010.1"/>
    <property type="molecule type" value="Genomic_DNA"/>
</dbReference>
<evidence type="ECO:0000313" key="2">
    <source>
        <dbReference type="Proteomes" id="UP000652761"/>
    </source>
</evidence>